<organism evidence="1 2">
    <name type="scientific">Spiromyces aspiralis</name>
    <dbReference type="NCBI Taxonomy" id="68401"/>
    <lineage>
        <taxon>Eukaryota</taxon>
        <taxon>Fungi</taxon>
        <taxon>Fungi incertae sedis</taxon>
        <taxon>Zoopagomycota</taxon>
        <taxon>Kickxellomycotina</taxon>
        <taxon>Kickxellomycetes</taxon>
        <taxon>Kickxellales</taxon>
        <taxon>Kickxellaceae</taxon>
        <taxon>Spiromyces</taxon>
    </lineage>
</organism>
<protein>
    <submittedName>
        <fullName evidence="1">Uncharacterized protein</fullName>
    </submittedName>
</protein>
<gene>
    <name evidence="1" type="ORF">EV182_006343</name>
</gene>
<comment type="caution">
    <text evidence="1">The sequence shown here is derived from an EMBL/GenBank/DDBJ whole genome shotgun (WGS) entry which is preliminary data.</text>
</comment>
<name>A0ACC1HNL8_9FUNG</name>
<proteinExistence type="predicted"/>
<keyword evidence="2" id="KW-1185">Reference proteome</keyword>
<sequence length="87" mass="8910">MLDQIIPPSCPAPQSSLEPSGCTVVPPAAPHDTTTQQYMKLYRSSSVKSSNSASSASGYATHSEYCACSSSGVGCQCTKSCDCGPAN</sequence>
<feature type="non-terminal residue" evidence="1">
    <location>
        <position position="87"/>
    </location>
</feature>
<accession>A0ACC1HNL8</accession>
<dbReference type="EMBL" id="JAMZIH010002575">
    <property type="protein sequence ID" value="KAJ1677358.1"/>
    <property type="molecule type" value="Genomic_DNA"/>
</dbReference>
<reference evidence="1" key="1">
    <citation type="submission" date="2022-06" db="EMBL/GenBank/DDBJ databases">
        <title>Phylogenomic reconstructions and comparative analyses of Kickxellomycotina fungi.</title>
        <authorList>
            <person name="Reynolds N.K."/>
            <person name="Stajich J.E."/>
            <person name="Barry K."/>
            <person name="Grigoriev I.V."/>
            <person name="Crous P."/>
            <person name="Smith M.E."/>
        </authorList>
    </citation>
    <scope>NUCLEOTIDE SEQUENCE</scope>
    <source>
        <strain evidence="1">RSA 2271</strain>
    </source>
</reference>
<dbReference type="Proteomes" id="UP001145114">
    <property type="component" value="Unassembled WGS sequence"/>
</dbReference>
<evidence type="ECO:0000313" key="1">
    <source>
        <dbReference type="EMBL" id="KAJ1677358.1"/>
    </source>
</evidence>
<evidence type="ECO:0000313" key="2">
    <source>
        <dbReference type="Proteomes" id="UP001145114"/>
    </source>
</evidence>